<dbReference type="PANTHER" id="PTHR38248:SF2">
    <property type="entry name" value="FUNK1 11"/>
    <property type="match status" value="1"/>
</dbReference>
<name>A0A8H8CQH0_PSICU</name>
<dbReference type="InterPro" id="IPR011009">
    <property type="entry name" value="Kinase-like_dom_sf"/>
</dbReference>
<feature type="compositionally biased region" description="Low complexity" evidence="1">
    <location>
        <begin position="430"/>
        <end position="449"/>
    </location>
</feature>
<feature type="region of interest" description="Disordered" evidence="1">
    <location>
        <begin position="765"/>
        <end position="806"/>
    </location>
</feature>
<accession>A0A8H8CQH0</accession>
<sequence length="806" mass="91560">MTPKNENKSNLQGPSDSPITSGNHSANISNLEAGILFPDTPCSLTSFGSDVELMDPTTIAREMVGEFVECSVIDFIKTYLPFAPNKAQTQCIVQRLLQESPLAGGSPDITAFNGWADITKAIASAAPEVGRQVNQFKYHNMPNKRLASGIRGLNNRIDAGFIRKGGEGCKELSTTDIAVVIEHRPLPKLYQHNALKAVSANVQIMNDDARRMFTFGITVESSEVILWYHCRSHSAVSKRFNLVKKPHLLLRVLAAFSFATEEQLGYDPMITREQDGRYTFKLPDPTSSGFQNFRTIKTLSEYRTNNITGRMTRVYTVNKLDGEGKVVGGPLVLKDVWLDKSAKTEGEIQKEIFKDIEEFWARPTDIQEMKKIQDTHKHLVNSGEYKKYFLEIVLDHVGTVTTERPRASTLRRGLLLDSIWETDIPKLSSTSTVTSQGTGTSSTSVFSETRNTNAGTHPIEFENIDKVPVSHRPFDPKKRYQVIFKDVCRTVGQLKFLGEVVEVLRQTLIPLQLLLCAGWVHRDISSGNILAHRANLKANQQPWQAKLADFEYAKKFSHSYLTPRDPKTGTPYFMPLEVMFNSYLYDPRLQAAARGEYDIKQPLEDFIRERKKQRAALLQSKSPKYVIHNFQHDLESVWWILLWTVTCRIYSNAAFAYGRRIFVNQNERRLCFTAVSILDELEKFLPTPKSEDDHTFAEMIENLRDFMNSHYISRVAGDNQGKPEHYVGIFNIFTICFNTMERTASDWAGIHLIVDISTQNQPVSVVPGRRKRTREEESIADARQVDGEERSEAKMPKIEETLEDRK</sequence>
<evidence type="ECO:0000259" key="2">
    <source>
        <dbReference type="Pfam" id="PF17667"/>
    </source>
</evidence>
<protein>
    <recommendedName>
        <fullName evidence="2">Fungal-type protein kinase domain-containing protein</fullName>
    </recommendedName>
</protein>
<evidence type="ECO:0000313" key="3">
    <source>
        <dbReference type="EMBL" id="KAG5173104.1"/>
    </source>
</evidence>
<evidence type="ECO:0000256" key="1">
    <source>
        <dbReference type="SAM" id="MobiDB-lite"/>
    </source>
</evidence>
<dbReference type="SUPFAM" id="SSF56112">
    <property type="entry name" value="Protein kinase-like (PK-like)"/>
    <property type="match status" value="1"/>
</dbReference>
<feature type="compositionally biased region" description="Basic and acidic residues" evidence="1">
    <location>
        <begin position="783"/>
        <end position="806"/>
    </location>
</feature>
<feature type="region of interest" description="Disordered" evidence="1">
    <location>
        <begin position="1"/>
        <end position="24"/>
    </location>
</feature>
<comment type="caution">
    <text evidence="3">The sequence shown here is derived from an EMBL/GenBank/DDBJ whole genome shotgun (WGS) entry which is preliminary data.</text>
</comment>
<dbReference type="Gene3D" id="1.10.510.10">
    <property type="entry name" value="Transferase(Phosphotransferase) domain 1"/>
    <property type="match status" value="1"/>
</dbReference>
<gene>
    <name evidence="3" type="ORF">JR316_002609</name>
</gene>
<organism evidence="3">
    <name type="scientific">Psilocybe cubensis</name>
    <name type="common">Psychedelic mushroom</name>
    <name type="synonym">Stropharia cubensis</name>
    <dbReference type="NCBI Taxonomy" id="181762"/>
    <lineage>
        <taxon>Eukaryota</taxon>
        <taxon>Fungi</taxon>
        <taxon>Dikarya</taxon>
        <taxon>Basidiomycota</taxon>
        <taxon>Agaricomycotina</taxon>
        <taxon>Agaricomycetes</taxon>
        <taxon>Agaricomycetidae</taxon>
        <taxon>Agaricales</taxon>
        <taxon>Agaricineae</taxon>
        <taxon>Strophariaceae</taxon>
        <taxon>Psilocybe</taxon>
    </lineage>
</organism>
<dbReference type="Pfam" id="PF17667">
    <property type="entry name" value="Pkinase_fungal"/>
    <property type="match status" value="1"/>
</dbReference>
<dbReference type="EMBL" id="JAFIQS010000002">
    <property type="protein sequence ID" value="KAG5173104.1"/>
    <property type="molecule type" value="Genomic_DNA"/>
</dbReference>
<proteinExistence type="predicted"/>
<feature type="domain" description="Fungal-type protein kinase" evidence="2">
    <location>
        <begin position="170"/>
        <end position="645"/>
    </location>
</feature>
<reference evidence="3" key="1">
    <citation type="submission" date="2021-02" db="EMBL/GenBank/DDBJ databases">
        <title>Psilocybe cubensis genome.</title>
        <authorList>
            <person name="Mckernan K.J."/>
            <person name="Crawford S."/>
            <person name="Trippe A."/>
            <person name="Kane L.T."/>
            <person name="Mclaughlin S."/>
        </authorList>
    </citation>
    <scope>NUCLEOTIDE SEQUENCE [LARGE SCALE GENOMIC DNA]</scope>
    <source>
        <strain evidence="3">MGC-MH-2018</strain>
    </source>
</reference>
<dbReference type="AlphaFoldDB" id="A0A8H8CQH0"/>
<dbReference type="InterPro" id="IPR040976">
    <property type="entry name" value="Pkinase_fungal"/>
</dbReference>
<feature type="region of interest" description="Disordered" evidence="1">
    <location>
        <begin position="430"/>
        <end position="452"/>
    </location>
</feature>
<dbReference type="PANTHER" id="PTHR38248">
    <property type="entry name" value="FUNK1 6"/>
    <property type="match status" value="1"/>
</dbReference>
<feature type="compositionally biased region" description="Polar residues" evidence="1">
    <location>
        <begin position="8"/>
        <end position="24"/>
    </location>
</feature>